<evidence type="ECO:0000313" key="2">
    <source>
        <dbReference type="EMBL" id="RHF62933.1"/>
    </source>
</evidence>
<dbReference type="EMBL" id="QRHG01000003">
    <property type="protein sequence ID" value="RHF62933.1"/>
    <property type="molecule type" value="Genomic_DNA"/>
</dbReference>
<organism evidence="1 4">
    <name type="scientific">[Ruminococcus] lactaris</name>
    <dbReference type="NCBI Taxonomy" id="46228"/>
    <lineage>
        <taxon>Bacteria</taxon>
        <taxon>Bacillati</taxon>
        <taxon>Bacillota</taxon>
        <taxon>Clostridia</taxon>
        <taxon>Lachnospirales</taxon>
        <taxon>Lachnospiraceae</taxon>
        <taxon>Mediterraneibacter</taxon>
    </lineage>
</organism>
<name>A0A3E4LVL0_9FIRM</name>
<gene>
    <name evidence="3" type="ORF">DW116_05950</name>
    <name evidence="2" type="ORF">DW672_01965</name>
    <name evidence="1" type="ORF">DXD17_04085</name>
</gene>
<dbReference type="Proteomes" id="UP000285832">
    <property type="component" value="Unassembled WGS sequence"/>
</dbReference>
<dbReference type="EMBL" id="QSQN01000008">
    <property type="protein sequence ID" value="RGK41447.1"/>
    <property type="molecule type" value="Genomic_DNA"/>
</dbReference>
<protein>
    <submittedName>
        <fullName evidence="1">Uncharacterized protein</fullName>
    </submittedName>
</protein>
<dbReference type="Proteomes" id="UP000284902">
    <property type="component" value="Unassembled WGS sequence"/>
</dbReference>
<sequence>MYNKDDIVYILENDQVVRKAKVAGRQDDLYIVQLIGSCGAIHLPESRLFESAEAAEENRQKTKLNSANVRNDFISNRPDPFDRWINSQKF</sequence>
<dbReference type="AlphaFoldDB" id="A0A3E4LVL0"/>
<dbReference type="GeneID" id="77333777"/>
<proteinExistence type="predicted"/>
<evidence type="ECO:0000313" key="1">
    <source>
        <dbReference type="EMBL" id="RGK41447.1"/>
    </source>
</evidence>
<evidence type="ECO:0000313" key="5">
    <source>
        <dbReference type="Proteomes" id="UP000284902"/>
    </source>
</evidence>
<reference evidence="4 5" key="1">
    <citation type="submission" date="2018-08" db="EMBL/GenBank/DDBJ databases">
        <title>A genome reference for cultivated species of the human gut microbiota.</title>
        <authorList>
            <person name="Zou Y."/>
            <person name="Xue W."/>
            <person name="Luo G."/>
        </authorList>
    </citation>
    <scope>NUCLEOTIDE SEQUENCE [LARGE SCALE GENOMIC DNA]</scope>
    <source>
        <strain evidence="3 6">AM09-9</strain>
        <strain evidence="2 5">AM25-1LB</strain>
        <strain evidence="1 4">TF11-7</strain>
    </source>
</reference>
<evidence type="ECO:0000313" key="4">
    <source>
        <dbReference type="Proteomes" id="UP000260793"/>
    </source>
</evidence>
<evidence type="ECO:0000313" key="3">
    <source>
        <dbReference type="EMBL" id="RHJ62057.1"/>
    </source>
</evidence>
<dbReference type="Proteomes" id="UP000260793">
    <property type="component" value="Unassembled WGS sequence"/>
</dbReference>
<comment type="caution">
    <text evidence="1">The sequence shown here is derived from an EMBL/GenBank/DDBJ whole genome shotgun (WGS) entry which is preliminary data.</text>
</comment>
<accession>A0A3E4LVL0</accession>
<dbReference type="EMBL" id="QRMI01000012">
    <property type="protein sequence ID" value="RHJ62057.1"/>
    <property type="molecule type" value="Genomic_DNA"/>
</dbReference>
<dbReference type="RefSeq" id="WP_005609623.1">
    <property type="nucleotide sequence ID" value="NZ_CABKOA010000036.1"/>
</dbReference>
<evidence type="ECO:0000313" key="6">
    <source>
        <dbReference type="Proteomes" id="UP000285832"/>
    </source>
</evidence>